<dbReference type="Gene3D" id="2.130.10.10">
    <property type="entry name" value="YVTN repeat-like/Quinoprotein amine dehydrogenase"/>
    <property type="match status" value="1"/>
</dbReference>
<organism evidence="1">
    <name type="scientific">Ditylum brightwellii</name>
    <dbReference type="NCBI Taxonomy" id="49249"/>
    <lineage>
        <taxon>Eukaryota</taxon>
        <taxon>Sar</taxon>
        <taxon>Stramenopiles</taxon>
        <taxon>Ochrophyta</taxon>
        <taxon>Bacillariophyta</taxon>
        <taxon>Mediophyceae</taxon>
        <taxon>Lithodesmiophycidae</taxon>
        <taxon>Lithodesmiales</taxon>
        <taxon>Lithodesmiaceae</taxon>
        <taxon>Ditylum</taxon>
    </lineage>
</organism>
<sequence>MTALAQSLEFVYEKGQTNGRIRDILDIGGGAGTGGDSLIIAESTGDRYSSSLVYLNEDGEEQKQQFVNFTINSLSTSMDKSDGDSSFLARVYAPPDLMNHIQVYSASTLEMSLDIDLGGDPTGQDSNCAISVGEEYNILYSVKFDSEPSDPPFIPLRGTVGLVNGTSQEVEWKIPGTSVLYQYCPVMSEDQSSFYVIEKNENDDNVLARYSVTTGEKLAQSDTSFPEGTPPPILSASTGHIYIIWSEYDSGSKFYAARFDAESLEDRSDTQLMGGSWTLSRKPLTSPDGSTLYLMEVGDRVTQVGAVSLDTGALIWKQVLYKPREDFLLSNDGTQLVFFETGDQFGNGFFITFRDNLTGEVQHSLELSKEEDRYSLALRFSHDSRRVFLIYGDRPFQWGTVVAICNPKFDGCETLKNEDDPFKRNSDESSVPSQCIPLLGMVLGLLVGSFVMV</sequence>
<dbReference type="AlphaFoldDB" id="A0A7S4SFG8"/>
<dbReference type="EMBL" id="HBNS01043696">
    <property type="protein sequence ID" value="CAE4643208.1"/>
    <property type="molecule type" value="Transcribed_RNA"/>
</dbReference>
<proteinExistence type="predicted"/>
<evidence type="ECO:0000313" key="1">
    <source>
        <dbReference type="EMBL" id="CAE4643208.1"/>
    </source>
</evidence>
<dbReference type="SUPFAM" id="SSF50969">
    <property type="entry name" value="YVTN repeat-like/Quinoprotein amine dehydrogenase"/>
    <property type="match status" value="1"/>
</dbReference>
<dbReference type="InterPro" id="IPR015943">
    <property type="entry name" value="WD40/YVTN_repeat-like_dom_sf"/>
</dbReference>
<reference evidence="1" key="1">
    <citation type="submission" date="2021-01" db="EMBL/GenBank/DDBJ databases">
        <authorList>
            <person name="Corre E."/>
            <person name="Pelletier E."/>
            <person name="Niang G."/>
            <person name="Scheremetjew M."/>
            <person name="Finn R."/>
            <person name="Kale V."/>
            <person name="Holt S."/>
            <person name="Cochrane G."/>
            <person name="Meng A."/>
            <person name="Brown T."/>
            <person name="Cohen L."/>
        </authorList>
    </citation>
    <scope>NUCLEOTIDE SEQUENCE</scope>
    <source>
        <strain evidence="1">GSO104</strain>
    </source>
</reference>
<accession>A0A7S4SFG8</accession>
<name>A0A7S4SFG8_9STRA</name>
<gene>
    <name evidence="1" type="ORF">DBRI00130_LOCUS33920</name>
</gene>
<dbReference type="InterPro" id="IPR011044">
    <property type="entry name" value="Quino_amine_DH_bsu"/>
</dbReference>
<protein>
    <submittedName>
        <fullName evidence="1">Uncharacterized protein</fullName>
    </submittedName>
</protein>